<proteinExistence type="inferred from homology"/>
<evidence type="ECO:0000313" key="3">
    <source>
        <dbReference type="EMBL" id="CAH1802201.1"/>
    </source>
</evidence>
<dbReference type="InterPro" id="IPR012945">
    <property type="entry name" value="Tubulin-bd_cofactor_C_dom"/>
</dbReference>
<protein>
    <recommendedName>
        <fullName evidence="2">C-CAP/cofactor C-like domain-containing protein</fullName>
    </recommendedName>
</protein>
<dbReference type="OrthoDB" id="427777at2759"/>
<feature type="non-terminal residue" evidence="3">
    <location>
        <position position="1"/>
    </location>
</feature>
<dbReference type="GO" id="GO:0051684">
    <property type="term" value="P:maintenance of Golgi location"/>
    <property type="evidence" value="ECO:0007669"/>
    <property type="project" value="TreeGrafter"/>
</dbReference>
<dbReference type="Proteomes" id="UP000749559">
    <property type="component" value="Unassembled WGS sequence"/>
</dbReference>
<dbReference type="PROSITE" id="PS51329">
    <property type="entry name" value="C_CAP_COFACTOR_C"/>
    <property type="match status" value="1"/>
</dbReference>
<dbReference type="AlphaFoldDB" id="A0A8S4Q8L9"/>
<dbReference type="Pfam" id="PF07986">
    <property type="entry name" value="TBCC"/>
    <property type="match status" value="1"/>
</dbReference>
<name>A0A8S4Q8L9_OWEFU</name>
<evidence type="ECO:0000259" key="2">
    <source>
        <dbReference type="PROSITE" id="PS51329"/>
    </source>
</evidence>
<dbReference type="GO" id="GO:0051661">
    <property type="term" value="P:maintenance of centrosome location"/>
    <property type="evidence" value="ECO:0007669"/>
    <property type="project" value="TreeGrafter"/>
</dbReference>
<organism evidence="3 4">
    <name type="scientific">Owenia fusiformis</name>
    <name type="common">Polychaete worm</name>
    <dbReference type="NCBI Taxonomy" id="6347"/>
    <lineage>
        <taxon>Eukaryota</taxon>
        <taxon>Metazoa</taxon>
        <taxon>Spiralia</taxon>
        <taxon>Lophotrochozoa</taxon>
        <taxon>Annelida</taxon>
        <taxon>Polychaeta</taxon>
        <taxon>Sedentaria</taxon>
        <taxon>Canalipalpata</taxon>
        <taxon>Sabellida</taxon>
        <taxon>Oweniida</taxon>
        <taxon>Oweniidae</taxon>
        <taxon>Owenia</taxon>
    </lineage>
</organism>
<sequence length="129" mass="14584">RCHYSFMYLLAPIRSVSIEKCRHSTFIFGPIEIALNISQCEHITIIAPTRNIRITGSTLVTLYLLTPTRPVILGGNDSILLAPYHTFYGHLEDHLTKASLSASPNMWDQPLCIGPDHQRELPVWELMSP</sequence>
<dbReference type="InterPro" id="IPR039589">
    <property type="entry name" value="TBCC1"/>
</dbReference>
<dbReference type="Gene3D" id="2.160.20.70">
    <property type="match status" value="1"/>
</dbReference>
<feature type="non-terminal residue" evidence="3">
    <location>
        <position position="129"/>
    </location>
</feature>
<feature type="domain" description="C-CAP/cofactor C-like" evidence="2">
    <location>
        <begin position="1"/>
        <end position="115"/>
    </location>
</feature>
<dbReference type="GO" id="GO:0031616">
    <property type="term" value="C:spindle pole centrosome"/>
    <property type="evidence" value="ECO:0007669"/>
    <property type="project" value="TreeGrafter"/>
</dbReference>
<comment type="caution">
    <text evidence="3">The sequence shown here is derived from an EMBL/GenBank/DDBJ whole genome shotgun (WGS) entry which is preliminary data.</text>
</comment>
<reference evidence="3" key="1">
    <citation type="submission" date="2022-03" db="EMBL/GenBank/DDBJ databases">
        <authorList>
            <person name="Martin C."/>
        </authorList>
    </citation>
    <scope>NUCLEOTIDE SEQUENCE</scope>
</reference>
<evidence type="ECO:0000313" key="4">
    <source>
        <dbReference type="Proteomes" id="UP000749559"/>
    </source>
</evidence>
<dbReference type="PANTHER" id="PTHR16052:SF0">
    <property type="entry name" value="TBCC DOMAIN-CONTAINING PROTEIN 1"/>
    <property type="match status" value="1"/>
</dbReference>
<dbReference type="EMBL" id="CAIIXF020000012">
    <property type="protein sequence ID" value="CAH1802201.1"/>
    <property type="molecule type" value="Genomic_DNA"/>
</dbReference>
<comment type="similarity">
    <text evidence="1">Belongs to the TBCC family.</text>
</comment>
<dbReference type="PANTHER" id="PTHR16052">
    <property type="entry name" value="TBCC DOMAIN-CONTAINING PROTEIN 1"/>
    <property type="match status" value="1"/>
</dbReference>
<dbReference type="InterPro" id="IPR017901">
    <property type="entry name" value="C-CAP_CF_C-like"/>
</dbReference>
<dbReference type="InterPro" id="IPR016098">
    <property type="entry name" value="CAP/MinC_C"/>
</dbReference>
<accession>A0A8S4Q8L9</accession>
<gene>
    <name evidence="3" type="ORF">OFUS_LOCUS25910</name>
</gene>
<keyword evidence="4" id="KW-1185">Reference proteome</keyword>
<evidence type="ECO:0000256" key="1">
    <source>
        <dbReference type="ARBA" id="ARBA00008848"/>
    </source>
</evidence>